<dbReference type="KEGG" id="pvd:CFBP1590_0527"/>
<evidence type="ECO:0000313" key="2">
    <source>
        <dbReference type="EMBL" id="UZA67129.1"/>
    </source>
</evidence>
<reference evidence="2" key="2">
    <citation type="submission" date="2019-02" db="EMBL/GenBank/DDBJ databases">
        <authorList>
            <person name="Lutz S."/>
            <person name="Schori C."/>
            <person name="Ahrens C.H."/>
            <person name="Gueguen E."/>
        </authorList>
    </citation>
    <scope>NUCLEOTIDE SEQUENCE</scope>
    <source>
        <strain evidence="2">Psy35</strain>
    </source>
</reference>
<gene>
    <name evidence="1" type="ORF">CFBP1590_0527</name>
    <name evidence="2" type="ORF">EZZ81_02315</name>
</gene>
<dbReference type="EMBL" id="LT855380">
    <property type="protein sequence ID" value="SMS08113.1"/>
    <property type="molecule type" value="Genomic_DNA"/>
</dbReference>
<accession>A0A1Y6JIH2</accession>
<dbReference type="RefSeq" id="WP_029244126.1">
    <property type="nucleotide sequence ID" value="NZ_CP036495.1"/>
</dbReference>
<name>A0A1Y6JIH2_PSEVI</name>
<evidence type="ECO:0000313" key="3">
    <source>
        <dbReference type="Proteomes" id="UP000196842"/>
    </source>
</evidence>
<sequence>MGTTARTYLLTPALWRTLTAPKISQAPSPEPLLFLSQGVLHDSQLLGQVKLRTIQELPTLEALITVYIEGMETTLTTTAPIIDARLYATTQDIIHQNDAFNSVIFKVVSYSEQAVTSDIYLWEIPSPIAPDAIESDLPLYLPKGSTFHVSQSEQDIVMDRTIRISEEHQASVNIRTVEGRSYSTTITEAQAARCAIPGDYYVESGSGRLAVVYGVTTAPEPPFTPIIKYIPLPDGPAPT</sequence>
<organism evidence="1 3">
    <name type="scientific">Pseudomonas viridiflava</name>
    <name type="common">Phytomonas viridiflava</name>
    <dbReference type="NCBI Taxonomy" id="33069"/>
    <lineage>
        <taxon>Bacteria</taxon>
        <taxon>Pseudomonadati</taxon>
        <taxon>Pseudomonadota</taxon>
        <taxon>Gammaproteobacteria</taxon>
        <taxon>Pseudomonadales</taxon>
        <taxon>Pseudomonadaceae</taxon>
        <taxon>Pseudomonas</taxon>
    </lineage>
</organism>
<dbReference type="AlphaFoldDB" id="A0A1Y6JIH2"/>
<dbReference type="EMBL" id="CP036495">
    <property type="protein sequence ID" value="UZA67129.1"/>
    <property type="molecule type" value="Genomic_DNA"/>
</dbReference>
<protein>
    <submittedName>
        <fullName evidence="1">Uncharacterized protein</fullName>
    </submittedName>
</protein>
<proteinExistence type="predicted"/>
<dbReference type="Proteomes" id="UP000196842">
    <property type="component" value="Chromosome I"/>
</dbReference>
<dbReference type="GeneID" id="47762184"/>
<reference evidence="1 3" key="1">
    <citation type="submission" date="2017-05" db="EMBL/GenBank/DDBJ databases">
        <authorList>
            <person name="Song R."/>
            <person name="Chenine A.L."/>
            <person name="Ruprecht R.M."/>
        </authorList>
    </citation>
    <scope>NUCLEOTIDE SEQUENCE [LARGE SCALE GENOMIC DNA]</scope>
    <source>
        <strain evidence="1 3">CFBP 1590</strain>
    </source>
</reference>
<dbReference type="Proteomes" id="UP001163644">
    <property type="component" value="Chromosome"/>
</dbReference>
<evidence type="ECO:0000313" key="1">
    <source>
        <dbReference type="EMBL" id="SMS08113.1"/>
    </source>
</evidence>